<accession>A0ABQ3DAP0</accession>
<comment type="caution">
    <text evidence="2">The sequence shown here is derived from an EMBL/GenBank/DDBJ whole genome shotgun (WGS) entry which is preliminary data.</text>
</comment>
<sequence>MEDPARLDPAGQDAVDQVGQEAADGCGAAAQADLREEQLLPVDGHLVRDADVAIGAGRVRGLPRGPGCADALQGRVHADAAGQLLDPGDALLADDVGRAELGRRLLPGLAPTHGGDPVGAPSFAAMTPHRPTAP</sequence>
<gene>
    <name evidence="2" type="ORF">GCM10010345_89460</name>
</gene>
<dbReference type="Proteomes" id="UP000653644">
    <property type="component" value="Unassembled WGS sequence"/>
</dbReference>
<dbReference type="EMBL" id="BMVN01000086">
    <property type="protein sequence ID" value="GHA72655.1"/>
    <property type="molecule type" value="Genomic_DNA"/>
</dbReference>
<evidence type="ECO:0000256" key="1">
    <source>
        <dbReference type="SAM" id="MobiDB-lite"/>
    </source>
</evidence>
<evidence type="ECO:0000313" key="3">
    <source>
        <dbReference type="Proteomes" id="UP000653644"/>
    </source>
</evidence>
<reference evidence="3" key="1">
    <citation type="journal article" date="2019" name="Int. J. Syst. Evol. Microbiol.">
        <title>The Global Catalogue of Microorganisms (GCM) 10K type strain sequencing project: providing services to taxonomists for standard genome sequencing and annotation.</title>
        <authorList>
            <consortium name="The Broad Institute Genomics Platform"/>
            <consortium name="The Broad Institute Genome Sequencing Center for Infectious Disease"/>
            <person name="Wu L."/>
            <person name="Ma J."/>
        </authorList>
    </citation>
    <scope>NUCLEOTIDE SEQUENCE [LARGE SCALE GENOMIC DNA]</scope>
    <source>
        <strain evidence="3">JCM 4733</strain>
    </source>
</reference>
<protein>
    <submittedName>
        <fullName evidence="2">Uncharacterized protein</fullName>
    </submittedName>
</protein>
<proteinExistence type="predicted"/>
<feature type="region of interest" description="Disordered" evidence="1">
    <location>
        <begin position="107"/>
        <end position="134"/>
    </location>
</feature>
<keyword evidence="3" id="KW-1185">Reference proteome</keyword>
<feature type="region of interest" description="Disordered" evidence="1">
    <location>
        <begin position="1"/>
        <end position="24"/>
    </location>
</feature>
<evidence type="ECO:0000313" key="2">
    <source>
        <dbReference type="EMBL" id="GHA72655.1"/>
    </source>
</evidence>
<name>A0ABQ3DAP0_9ACTN</name>
<organism evidence="2 3">
    <name type="scientific">Streptomyces canarius</name>
    <dbReference type="NCBI Taxonomy" id="285453"/>
    <lineage>
        <taxon>Bacteria</taxon>
        <taxon>Bacillati</taxon>
        <taxon>Actinomycetota</taxon>
        <taxon>Actinomycetes</taxon>
        <taxon>Kitasatosporales</taxon>
        <taxon>Streptomycetaceae</taxon>
        <taxon>Streptomyces</taxon>
    </lineage>
</organism>